<dbReference type="Proteomes" id="UP001172386">
    <property type="component" value="Unassembled WGS sequence"/>
</dbReference>
<protein>
    <submittedName>
        <fullName evidence="1">Uncharacterized protein</fullName>
    </submittedName>
</protein>
<evidence type="ECO:0000313" key="2">
    <source>
        <dbReference type="Proteomes" id="UP001172386"/>
    </source>
</evidence>
<name>A0ACC3ADL6_9EURO</name>
<gene>
    <name evidence="1" type="ORF">H2198_002722</name>
</gene>
<reference evidence="1" key="1">
    <citation type="submission" date="2022-10" db="EMBL/GenBank/DDBJ databases">
        <title>Culturing micro-colonial fungi from biological soil crusts in the Mojave desert and describing Neophaeococcomyces mojavensis, and introducing the new genera and species Taxawa tesnikishii.</title>
        <authorList>
            <person name="Kurbessoian T."/>
            <person name="Stajich J.E."/>
        </authorList>
    </citation>
    <scope>NUCLEOTIDE SEQUENCE</scope>
    <source>
        <strain evidence="1">JES_112</strain>
    </source>
</reference>
<comment type="caution">
    <text evidence="1">The sequence shown here is derived from an EMBL/GenBank/DDBJ whole genome shotgun (WGS) entry which is preliminary data.</text>
</comment>
<organism evidence="1 2">
    <name type="scientific">Neophaeococcomyces mojaviensis</name>
    <dbReference type="NCBI Taxonomy" id="3383035"/>
    <lineage>
        <taxon>Eukaryota</taxon>
        <taxon>Fungi</taxon>
        <taxon>Dikarya</taxon>
        <taxon>Ascomycota</taxon>
        <taxon>Pezizomycotina</taxon>
        <taxon>Eurotiomycetes</taxon>
        <taxon>Chaetothyriomycetidae</taxon>
        <taxon>Chaetothyriales</taxon>
        <taxon>Chaetothyriales incertae sedis</taxon>
        <taxon>Neophaeococcomyces</taxon>
    </lineage>
</organism>
<sequence length="393" mass="42818">MNLNLPSQFGKIPRHALSYSWPSPIHLLPKLTETAHSQGQDGSRVALWVKREDQAGPLACYGNKYRKFEYIIPDILAQKQKHGRAPTMLVTEGGTQSNHTVQVASIARVLDLKCIVLLHKGIGGLRKAGDKEAFIKVGNVQLNRLLGADVRLTDERDTGDEKGPLIPLLDELRAQGEVPYWISSGASLHPLGGLGYARCAFEIEFQEQQMVREAQFVTGTNRFDYIFVACGSGSTLAGLIAGFKLLEKLKPDADQPPRKIIGVLVSRKSRSSQEDRILRLSRMAGQLVGLDAETDITPDDIHLDDRFVGHAYGILDSDTAATVELAASTDALVLDPVYTAKVMRGMMCWARDRTASGATSRNALGKGLTNALFIHTGGQSALNAYADVWPSST</sequence>
<accession>A0ACC3ADL6</accession>
<proteinExistence type="predicted"/>
<evidence type="ECO:0000313" key="1">
    <source>
        <dbReference type="EMBL" id="KAJ9660216.1"/>
    </source>
</evidence>
<keyword evidence="2" id="KW-1185">Reference proteome</keyword>
<dbReference type="EMBL" id="JAPDRQ010000033">
    <property type="protein sequence ID" value="KAJ9660216.1"/>
    <property type="molecule type" value="Genomic_DNA"/>
</dbReference>